<dbReference type="EMBL" id="JBBPHU010000001">
    <property type="protein sequence ID" value="KAK7523743.1"/>
    <property type="molecule type" value="Genomic_DNA"/>
</dbReference>
<dbReference type="Proteomes" id="UP001363622">
    <property type="component" value="Unassembled WGS sequence"/>
</dbReference>
<name>A0ABR1KY11_9PEZI</name>
<dbReference type="Gene3D" id="3.50.50.60">
    <property type="entry name" value="FAD/NAD(P)-binding domain"/>
    <property type="match status" value="1"/>
</dbReference>
<organism evidence="2 3">
    <name type="scientific">Phyllosticta citriasiana</name>
    <dbReference type="NCBI Taxonomy" id="595635"/>
    <lineage>
        <taxon>Eukaryota</taxon>
        <taxon>Fungi</taxon>
        <taxon>Dikarya</taxon>
        <taxon>Ascomycota</taxon>
        <taxon>Pezizomycotina</taxon>
        <taxon>Dothideomycetes</taxon>
        <taxon>Dothideomycetes incertae sedis</taxon>
        <taxon>Botryosphaeriales</taxon>
        <taxon>Phyllostictaceae</taxon>
        <taxon>Phyllosticta</taxon>
    </lineage>
</organism>
<feature type="domain" description="FAD dependent oxidoreductase" evidence="1">
    <location>
        <begin position="74"/>
        <end position="470"/>
    </location>
</feature>
<dbReference type="SUPFAM" id="SSF51905">
    <property type="entry name" value="FAD/NAD(P)-binding domain"/>
    <property type="match status" value="1"/>
</dbReference>
<dbReference type="PANTHER" id="PTHR13847">
    <property type="entry name" value="SARCOSINE DEHYDROGENASE-RELATED"/>
    <property type="match status" value="1"/>
</dbReference>
<protein>
    <submittedName>
        <fullName evidence="2">FAD dependent oxidoreductase-domain-containing protein</fullName>
    </submittedName>
</protein>
<sequence length="521" mass="58726">MDFVVIPVLNFLKTIWTGIREFVRLNSGYIEILVRASRNPGLPVLSPARPYWLKNPPFPHLVNIRSDRLSSETDIVVIGSGITGVAVARTLLLEAERKKETKRVVVLEARQICSGATGRNGGHIKAPTYDGLALLRKRFSVQRAAELMRFQAKHLEVLTRLCQQERIDVAECREVETVDLFMDENLFKKAQKQVEDCRHIVPEVPLKIWREEKAKENFHVGDHVCGAISYKSGALWPYRFVTSIWNDLTKRFPSTLSIETDTPVESIDVDEANSHPFKVHTPRGELRCRHVVHANNAFASHLIPGLKSKMTGLRAHMSAQRPGIEFEDCKGDRSWSFIYNTGFDYITQRPSSEAEPGDLMIGGGFFRSPKAGLDQFGIWDDSKIEPMTMTHLNGILPTVFGAHWGPDAREGRLKQIWSGIICYTADILPYVGKLDHRLTSRKTKQKDAAEWISAGYHGDGMVQAWLCGTALGLMMSDSENEVLEERPGIPGGTLAEWFPHEMLITYKRIQRANLADIADEI</sequence>
<dbReference type="InterPro" id="IPR036188">
    <property type="entry name" value="FAD/NAD-bd_sf"/>
</dbReference>
<comment type="caution">
    <text evidence="2">The sequence shown here is derived from an EMBL/GenBank/DDBJ whole genome shotgun (WGS) entry which is preliminary data.</text>
</comment>
<reference evidence="2 3" key="1">
    <citation type="submission" date="2024-04" db="EMBL/GenBank/DDBJ databases">
        <title>Phyllosticta paracitricarpa is synonymous to the EU quarantine fungus P. citricarpa based on phylogenomic analyses.</title>
        <authorList>
            <consortium name="Lawrence Berkeley National Laboratory"/>
            <person name="Van Ingen-Buijs V.A."/>
            <person name="Van Westerhoven A.C."/>
            <person name="Haridas S."/>
            <person name="Skiadas P."/>
            <person name="Martin F."/>
            <person name="Groenewald J.Z."/>
            <person name="Crous P.W."/>
            <person name="Seidl M.F."/>
        </authorList>
    </citation>
    <scope>NUCLEOTIDE SEQUENCE [LARGE SCALE GENOMIC DNA]</scope>
    <source>
        <strain evidence="2 3">CBS 123371</strain>
    </source>
</reference>
<dbReference type="Gene3D" id="3.30.9.10">
    <property type="entry name" value="D-Amino Acid Oxidase, subunit A, domain 2"/>
    <property type="match status" value="1"/>
</dbReference>
<dbReference type="PANTHER" id="PTHR13847:SF213">
    <property type="entry name" value="DEPENDENT OXIDOREDUCTASE, PUTATIVE-RELATED"/>
    <property type="match status" value="1"/>
</dbReference>
<dbReference type="Pfam" id="PF01266">
    <property type="entry name" value="DAO"/>
    <property type="match status" value="1"/>
</dbReference>
<accession>A0ABR1KY11</accession>
<proteinExistence type="predicted"/>
<evidence type="ECO:0000313" key="2">
    <source>
        <dbReference type="EMBL" id="KAK7523743.1"/>
    </source>
</evidence>
<dbReference type="InterPro" id="IPR006076">
    <property type="entry name" value="FAD-dep_OxRdtase"/>
</dbReference>
<gene>
    <name evidence="2" type="ORF">IWZ03DRAFT_9962</name>
</gene>
<evidence type="ECO:0000313" key="3">
    <source>
        <dbReference type="Proteomes" id="UP001363622"/>
    </source>
</evidence>
<keyword evidence="3" id="KW-1185">Reference proteome</keyword>
<evidence type="ECO:0000259" key="1">
    <source>
        <dbReference type="Pfam" id="PF01266"/>
    </source>
</evidence>